<sequence>MSIVQNRSPRRRWTGVVLVVLVLLAGSAVSVAAFVAVEAGEDRYAGQVMDRYADDMAETVIDRVARYGATLSDLAYAVGAQSGLRRDAFTRISAGLDATRLPGATAVGFVAPVATDQIAAAQRLWRARGATGLRLAPTSGTSSHEFVIYEKAFDDQQNMQGTDLAISPALTTVLSMARHSGTLAMSPGYQLLRDRWRSPEERQTSAVLAAPVYTGLGSTAPDEFEGWVVMGLRGQDYLAQTLLSQGDDAVEVTVTDVAGTVIASVSPGDRLPDASLARQQTVTVGQRRWQLAMWPTTRLLTTTDRGLSRLTLAAGAALSVMLAAMTGILAGSRNRALEHVDRATSELRDDITRRELVEARLLEREEQLQELAFHDPLTGLANRLLFYDRLTHALANHVRGNRTFAVLFIDLDGFKQVNDQRGHTAGDTVLRVVAARLRTGLRAGDTVARFGGDEFAIIIESLTGIADARPTAERVIGVVQEPIDIDGLPAKVSASVGIAVNHPGATADDIIREADAAMYTAKTGGKNQYAEAVSG</sequence>
<dbReference type="Proteomes" id="UP000680865">
    <property type="component" value="Unassembled WGS sequence"/>
</dbReference>
<organism evidence="6 7">
    <name type="scientific">Winogradskya consettensis</name>
    <dbReference type="NCBI Taxonomy" id="113560"/>
    <lineage>
        <taxon>Bacteria</taxon>
        <taxon>Bacillati</taxon>
        <taxon>Actinomycetota</taxon>
        <taxon>Actinomycetes</taxon>
        <taxon>Micromonosporales</taxon>
        <taxon>Micromonosporaceae</taxon>
        <taxon>Winogradskya</taxon>
    </lineage>
</organism>
<accession>A0A919SHI1</accession>
<dbReference type="RefSeq" id="WP_212998014.1">
    <property type="nucleotide sequence ID" value="NZ_BAAATW010000007.1"/>
</dbReference>
<comment type="subcellular location">
    <subcellularLocation>
        <location evidence="1">Membrane</location>
    </subcellularLocation>
</comment>
<name>A0A919SHI1_9ACTN</name>
<dbReference type="InterPro" id="IPR042240">
    <property type="entry name" value="CHASE_sf"/>
</dbReference>
<dbReference type="AlphaFoldDB" id="A0A919SHI1"/>
<dbReference type="SUPFAM" id="SSF55073">
    <property type="entry name" value="Nucleotide cyclase"/>
    <property type="match status" value="1"/>
</dbReference>
<keyword evidence="4" id="KW-0472">Membrane</keyword>
<dbReference type="InterPro" id="IPR029787">
    <property type="entry name" value="Nucleotide_cyclase"/>
</dbReference>
<dbReference type="InterPro" id="IPR000160">
    <property type="entry name" value="GGDEF_dom"/>
</dbReference>
<dbReference type="Gene3D" id="3.30.70.270">
    <property type="match status" value="1"/>
</dbReference>
<dbReference type="InterPro" id="IPR052163">
    <property type="entry name" value="DGC-Regulatory_Protein"/>
</dbReference>
<evidence type="ECO:0000256" key="4">
    <source>
        <dbReference type="ARBA" id="ARBA00023136"/>
    </source>
</evidence>
<dbReference type="SMART" id="SM01079">
    <property type="entry name" value="CHASE"/>
    <property type="match status" value="1"/>
</dbReference>
<evidence type="ECO:0000256" key="1">
    <source>
        <dbReference type="ARBA" id="ARBA00004370"/>
    </source>
</evidence>
<dbReference type="FunFam" id="3.30.70.270:FF:000001">
    <property type="entry name" value="Diguanylate cyclase domain protein"/>
    <property type="match status" value="1"/>
</dbReference>
<evidence type="ECO:0000313" key="6">
    <source>
        <dbReference type="EMBL" id="GIM72840.1"/>
    </source>
</evidence>
<dbReference type="PANTHER" id="PTHR46663:SF2">
    <property type="entry name" value="GGDEF DOMAIN-CONTAINING PROTEIN"/>
    <property type="match status" value="1"/>
</dbReference>
<dbReference type="PROSITE" id="PS50887">
    <property type="entry name" value="GGDEF"/>
    <property type="match status" value="1"/>
</dbReference>
<comment type="caution">
    <text evidence="6">The sequence shown here is derived from an EMBL/GenBank/DDBJ whole genome shotgun (WGS) entry which is preliminary data.</text>
</comment>
<dbReference type="GO" id="GO:0003824">
    <property type="term" value="F:catalytic activity"/>
    <property type="evidence" value="ECO:0007669"/>
    <property type="project" value="UniProtKB-ARBA"/>
</dbReference>
<dbReference type="InterPro" id="IPR043128">
    <property type="entry name" value="Rev_trsase/Diguanyl_cyclase"/>
</dbReference>
<dbReference type="GO" id="GO:0007165">
    <property type="term" value="P:signal transduction"/>
    <property type="evidence" value="ECO:0007669"/>
    <property type="project" value="UniProtKB-ARBA"/>
</dbReference>
<evidence type="ECO:0000313" key="7">
    <source>
        <dbReference type="Proteomes" id="UP000680865"/>
    </source>
</evidence>
<keyword evidence="3" id="KW-1133">Transmembrane helix</keyword>
<dbReference type="Pfam" id="PF03924">
    <property type="entry name" value="CHASE"/>
    <property type="match status" value="1"/>
</dbReference>
<keyword evidence="7" id="KW-1185">Reference proteome</keyword>
<dbReference type="Pfam" id="PF00990">
    <property type="entry name" value="GGDEF"/>
    <property type="match status" value="1"/>
</dbReference>
<keyword evidence="2" id="KW-0812">Transmembrane</keyword>
<evidence type="ECO:0000256" key="2">
    <source>
        <dbReference type="ARBA" id="ARBA00022692"/>
    </source>
</evidence>
<proteinExistence type="predicted"/>
<evidence type="ECO:0000256" key="3">
    <source>
        <dbReference type="ARBA" id="ARBA00022989"/>
    </source>
</evidence>
<evidence type="ECO:0000259" key="5">
    <source>
        <dbReference type="PROSITE" id="PS50887"/>
    </source>
</evidence>
<dbReference type="InterPro" id="IPR006189">
    <property type="entry name" value="CHASE_dom"/>
</dbReference>
<dbReference type="Gene3D" id="3.30.450.350">
    <property type="entry name" value="CHASE domain"/>
    <property type="match status" value="1"/>
</dbReference>
<dbReference type="NCBIfam" id="TIGR00254">
    <property type="entry name" value="GGDEF"/>
    <property type="match status" value="1"/>
</dbReference>
<dbReference type="EMBL" id="BOQP01000016">
    <property type="protein sequence ID" value="GIM72840.1"/>
    <property type="molecule type" value="Genomic_DNA"/>
</dbReference>
<gene>
    <name evidence="6" type="ORF">Aco04nite_32210</name>
</gene>
<reference evidence="6" key="1">
    <citation type="submission" date="2021-03" db="EMBL/GenBank/DDBJ databases">
        <title>Whole genome shotgun sequence of Actinoplanes consettensis NBRC 14913.</title>
        <authorList>
            <person name="Komaki H."/>
            <person name="Tamura T."/>
        </authorList>
    </citation>
    <scope>NUCLEOTIDE SEQUENCE</scope>
    <source>
        <strain evidence="6">NBRC 14913</strain>
    </source>
</reference>
<dbReference type="CDD" id="cd01949">
    <property type="entry name" value="GGDEF"/>
    <property type="match status" value="1"/>
</dbReference>
<dbReference type="SMART" id="SM00267">
    <property type="entry name" value="GGDEF"/>
    <property type="match status" value="1"/>
</dbReference>
<protein>
    <recommendedName>
        <fullName evidence="5">GGDEF domain-containing protein</fullName>
    </recommendedName>
</protein>
<feature type="domain" description="GGDEF" evidence="5">
    <location>
        <begin position="402"/>
        <end position="534"/>
    </location>
</feature>
<dbReference type="GO" id="GO:0016020">
    <property type="term" value="C:membrane"/>
    <property type="evidence" value="ECO:0007669"/>
    <property type="project" value="UniProtKB-SubCell"/>
</dbReference>
<dbReference type="PANTHER" id="PTHR46663">
    <property type="entry name" value="DIGUANYLATE CYCLASE DGCT-RELATED"/>
    <property type="match status" value="1"/>
</dbReference>